<organism evidence="1 2">
    <name type="scientific">Bordetella genomosp. 5</name>
    <dbReference type="NCBI Taxonomy" id="1395608"/>
    <lineage>
        <taxon>Bacteria</taxon>
        <taxon>Pseudomonadati</taxon>
        <taxon>Pseudomonadota</taxon>
        <taxon>Betaproteobacteria</taxon>
        <taxon>Burkholderiales</taxon>
        <taxon>Alcaligenaceae</taxon>
        <taxon>Bordetella</taxon>
    </lineage>
</organism>
<sequence length="96" mass="11188">MGRALATLTLSCVPLAAMADHDDRHRHRHHHHGEYKDKYWDGQCKVERKWKKNGRYEEKRKCRPSYAYPQAAYPQPHYVAPGEPAIIISPSIVIRP</sequence>
<proteinExistence type="predicted"/>
<keyword evidence="2" id="KW-1185">Reference proteome</keyword>
<accession>A0A261T9J7</accession>
<evidence type="ECO:0008006" key="3">
    <source>
        <dbReference type="Google" id="ProtNLM"/>
    </source>
</evidence>
<dbReference type="EMBL" id="NEVP01000012">
    <property type="protein sequence ID" value="OZI45912.1"/>
    <property type="molecule type" value="Genomic_DNA"/>
</dbReference>
<evidence type="ECO:0000313" key="2">
    <source>
        <dbReference type="Proteomes" id="UP000216913"/>
    </source>
</evidence>
<reference evidence="1 2" key="1">
    <citation type="submission" date="2017-05" db="EMBL/GenBank/DDBJ databases">
        <title>Complete and WGS of Bordetella genogroups.</title>
        <authorList>
            <person name="Spilker T."/>
            <person name="LiPuma J."/>
        </authorList>
    </citation>
    <scope>NUCLEOTIDE SEQUENCE [LARGE SCALE GENOMIC DNA]</scope>
    <source>
        <strain evidence="1 2">AU10456</strain>
    </source>
</reference>
<dbReference type="Proteomes" id="UP000216913">
    <property type="component" value="Unassembled WGS sequence"/>
</dbReference>
<dbReference type="AlphaFoldDB" id="A0A261T9J7"/>
<protein>
    <recommendedName>
        <fullName evidence="3">Membrane lipoprotein, cell wall extensin motif</fullName>
    </recommendedName>
</protein>
<comment type="caution">
    <text evidence="1">The sequence shown here is derived from an EMBL/GenBank/DDBJ whole genome shotgun (WGS) entry which is preliminary data.</text>
</comment>
<gene>
    <name evidence="1" type="ORF">CAL25_20450</name>
</gene>
<evidence type="ECO:0000313" key="1">
    <source>
        <dbReference type="EMBL" id="OZI45912.1"/>
    </source>
</evidence>
<name>A0A261T9J7_9BORD</name>